<dbReference type="InterPro" id="IPR038021">
    <property type="entry name" value="Putative_hydro-lyase"/>
</dbReference>
<reference evidence="4" key="1">
    <citation type="submission" date="2019-05" db="EMBL/GenBank/DDBJ databases">
        <authorList>
            <person name="Zhang S."/>
            <person name="Liu J."/>
        </authorList>
    </citation>
    <scope>NUCLEOTIDE SEQUENCE [LARGE SCALE GENOMIC DNA]</scope>
</reference>
<dbReference type="GeneTree" id="ENSGT00390000002237"/>
<feature type="domain" description="D-glutamate cyclase-like C-terminal" evidence="3">
    <location>
        <begin position="290"/>
        <end position="563"/>
    </location>
</feature>
<proteinExistence type="inferred from homology"/>
<dbReference type="Gene3D" id="3.30.2040.10">
    <property type="entry name" value="PSTPO5379-like domain"/>
    <property type="match status" value="1"/>
</dbReference>
<dbReference type="GO" id="GO:0006536">
    <property type="term" value="P:glutamate metabolic process"/>
    <property type="evidence" value="ECO:0007669"/>
    <property type="project" value="TreeGrafter"/>
</dbReference>
<dbReference type="InterPro" id="IPR025504">
    <property type="entry name" value="GLUCM_C"/>
</dbReference>
<dbReference type="Gene3D" id="3.90.1640.20">
    <property type="entry name" value="TON_0340"/>
    <property type="match status" value="1"/>
</dbReference>
<protein>
    <submittedName>
        <fullName evidence="4">D-glutamate cyclase</fullName>
    </submittedName>
</protein>
<dbReference type="PANTHER" id="PTHR32022:SF10">
    <property type="entry name" value="D-GLUTAMATE CYCLASE, MITOCHONDRIAL"/>
    <property type="match status" value="1"/>
</dbReference>
<reference evidence="4" key="2">
    <citation type="submission" date="2025-08" db="UniProtKB">
        <authorList>
            <consortium name="Ensembl"/>
        </authorList>
    </citation>
    <scope>IDENTIFICATION</scope>
</reference>
<dbReference type="Pfam" id="PF14336">
    <property type="entry name" value="GLUCM-like_C"/>
    <property type="match status" value="1"/>
</dbReference>
<dbReference type="Pfam" id="PF07286">
    <property type="entry name" value="D-Glu_cyclase"/>
    <property type="match status" value="1"/>
</dbReference>
<evidence type="ECO:0000259" key="3">
    <source>
        <dbReference type="Pfam" id="PF14336"/>
    </source>
</evidence>
<evidence type="ECO:0000256" key="1">
    <source>
        <dbReference type="ARBA" id="ARBA00007896"/>
    </source>
</evidence>
<evidence type="ECO:0000256" key="2">
    <source>
        <dbReference type="ARBA" id="ARBA00023239"/>
    </source>
</evidence>
<dbReference type="Proteomes" id="UP000694520">
    <property type="component" value="Chromosome 17"/>
</dbReference>
<dbReference type="AlphaFoldDB" id="A0A8B9XKE4"/>
<organism evidence="4 5">
    <name type="scientific">Bos mutus grunniens</name>
    <name type="common">Wild yak</name>
    <name type="synonym">Bos grunniens</name>
    <dbReference type="NCBI Taxonomy" id="30521"/>
    <lineage>
        <taxon>Eukaryota</taxon>
        <taxon>Metazoa</taxon>
        <taxon>Chordata</taxon>
        <taxon>Craniata</taxon>
        <taxon>Vertebrata</taxon>
        <taxon>Euteleostomi</taxon>
        <taxon>Mammalia</taxon>
        <taxon>Eutheria</taxon>
        <taxon>Laurasiatheria</taxon>
        <taxon>Artiodactyla</taxon>
        <taxon>Ruminantia</taxon>
        <taxon>Pecora</taxon>
        <taxon>Bovidae</taxon>
        <taxon>Bovinae</taxon>
        <taxon>Bos</taxon>
    </lineage>
</organism>
<gene>
    <name evidence="4" type="primary">DGLUCY</name>
</gene>
<dbReference type="InterPro" id="IPR009906">
    <property type="entry name" value="D-Glu_cyclase"/>
</dbReference>
<evidence type="ECO:0000313" key="4">
    <source>
        <dbReference type="Ensembl" id="ENSBGRP00000023911.1"/>
    </source>
</evidence>
<sequence length="568" mass="62184">MIFTFHGKAGLPSALRSLIIQKKPNTRNMSSMSRVEYLAGYNPWDRKESDMTWHACQANSGPLLLLGQSEPDKWNCPLWPLFQAPAFLCVPRMGCPQFGECEFSVYTGSLPSLEESSEQLKDTVTFLLGGSFSLGEVWEDMGLPAYKTAVSYAIITGFCCPLVVTMMPAPKDKLGRLGQATWSMPGEQGQRHSHGDPELLGIRDLSKPDYREVVVCQPGRVPVFWPSQLTSLKAVGSSHQGCTVTTNLKGTATPTRHLTPEGIPEIHHISQDPLHYSMASAAAIQRISELEMIIAIDPGNKGKGHICLGELLQASLARSHARSVLLTTIFPMYFNYRPPDRLPGAVALAAFLQALEKGSSMVVKQRDLSVHKKLVDEATEQMSTPMLTYQSGSVGADQVFLCRDGNPKSPRFDHLVAIKHAERALLGDPIDDLFLGAHKIPGISSTGVNDKGNKLGMDKVKEAVKRHIRNGDILTCDMESDFAVITAKCSDGPQALPGKETGPFRPPGEQNWTRALPSVTKEEKLPGILVQHGVWSRFSSTLGTEVDRLLFHGTHAQMIQKLMGITLP</sequence>
<name>A0A8B9XKE4_BOSMU</name>
<dbReference type="GO" id="GO:0047820">
    <property type="term" value="F:D-glutamate cyclase activity"/>
    <property type="evidence" value="ECO:0007669"/>
    <property type="project" value="TreeGrafter"/>
</dbReference>
<keyword evidence="2" id="KW-0456">Lyase</keyword>
<dbReference type="Ensembl" id="ENSBGRT00000027568.1">
    <property type="protein sequence ID" value="ENSBGRP00000023911.1"/>
    <property type="gene ID" value="ENSBGRG00000014639.1"/>
</dbReference>
<accession>A0A8B9XKE4</accession>
<evidence type="ECO:0000313" key="5">
    <source>
        <dbReference type="Proteomes" id="UP000694520"/>
    </source>
</evidence>
<reference evidence="4" key="3">
    <citation type="submission" date="2025-09" db="UniProtKB">
        <authorList>
            <consortium name="Ensembl"/>
        </authorList>
    </citation>
    <scope>IDENTIFICATION</scope>
</reference>
<comment type="similarity">
    <text evidence="1">Belongs to the D-glutamate cyclase family.</text>
</comment>
<dbReference type="PANTHER" id="PTHR32022">
    <property type="entry name" value="D-GLUTAMATE CYCLASE, MITOCHONDRIAL"/>
    <property type="match status" value="1"/>
</dbReference>
<dbReference type="SUPFAM" id="SSF160920">
    <property type="entry name" value="PSTPO5379-like"/>
    <property type="match status" value="1"/>
</dbReference>
<keyword evidence="5" id="KW-1185">Reference proteome</keyword>